<organism evidence="8 9">
    <name type="scientific">Desulfamplus magnetovallimortis</name>
    <dbReference type="NCBI Taxonomy" id="1246637"/>
    <lineage>
        <taxon>Bacteria</taxon>
        <taxon>Pseudomonadati</taxon>
        <taxon>Thermodesulfobacteriota</taxon>
        <taxon>Desulfobacteria</taxon>
        <taxon>Desulfobacterales</taxon>
        <taxon>Desulfobacteraceae</taxon>
        <taxon>Desulfamplus</taxon>
    </lineage>
</organism>
<dbReference type="Pfam" id="PF02085">
    <property type="entry name" value="Cytochrom_CIII"/>
    <property type="match status" value="1"/>
</dbReference>
<dbReference type="Gene3D" id="3.90.10.10">
    <property type="entry name" value="Cytochrome C3"/>
    <property type="match status" value="1"/>
</dbReference>
<dbReference type="InterPro" id="IPR002322">
    <property type="entry name" value="Cyt_c_III"/>
</dbReference>
<feature type="binding site" description="axial binding residue" evidence="6">
    <location>
        <position position="88"/>
    </location>
    <ligand>
        <name>heme c</name>
        <dbReference type="ChEBI" id="CHEBI:61717"/>
        <label>1</label>
    </ligand>
    <ligandPart>
        <name>Fe</name>
        <dbReference type="ChEBI" id="CHEBI:18248"/>
    </ligandPart>
</feature>
<feature type="binding site" description="axial binding residue" evidence="6">
    <location>
        <position position="104"/>
    </location>
    <ligand>
        <name>heme c</name>
        <dbReference type="ChEBI" id="CHEBI:61717"/>
        <label>1</label>
    </ligand>
    <ligandPart>
        <name>Fe</name>
        <dbReference type="ChEBI" id="CHEBI:18248"/>
    </ligandPart>
</feature>
<keyword evidence="9" id="KW-1185">Reference proteome</keyword>
<dbReference type="InterPro" id="IPR020942">
    <property type="entry name" value="Cyt_c_III_dom"/>
</dbReference>
<feature type="binding site" description="axial binding residue" evidence="6">
    <location>
        <position position="108"/>
    </location>
    <ligand>
        <name>heme c</name>
        <dbReference type="ChEBI" id="CHEBI:61717"/>
        <label>1</label>
    </ligand>
    <ligandPart>
        <name>Fe</name>
        <dbReference type="ChEBI" id="CHEBI:18248"/>
    </ligandPart>
</feature>
<evidence type="ECO:0000256" key="4">
    <source>
        <dbReference type="ARBA" id="ARBA00022982"/>
    </source>
</evidence>
<feature type="binding site" description="axial binding residue" evidence="6">
    <location>
        <position position="32"/>
    </location>
    <ligand>
        <name>heme c</name>
        <dbReference type="ChEBI" id="CHEBI:61717"/>
        <label>1</label>
    </ligand>
    <ligandPart>
        <name>Fe</name>
        <dbReference type="ChEBI" id="CHEBI:18248"/>
    </ligandPart>
</feature>
<evidence type="ECO:0000256" key="3">
    <source>
        <dbReference type="ARBA" id="ARBA00022723"/>
    </source>
</evidence>
<dbReference type="OrthoDB" id="5421852at2"/>
<name>A0A1W1HLL3_9BACT</name>
<keyword evidence="1" id="KW-0813">Transport</keyword>
<comment type="cofactor">
    <cofactor evidence="6">
        <name>heme c</name>
        <dbReference type="ChEBI" id="CHEBI:61717"/>
    </cofactor>
    <text evidence="6">Binds 4 heme c groups covalently per monomer.</text>
</comment>
<reference evidence="8 9" key="1">
    <citation type="submission" date="2017-03" db="EMBL/GenBank/DDBJ databases">
        <authorList>
            <person name="Afonso C.L."/>
            <person name="Miller P.J."/>
            <person name="Scott M.A."/>
            <person name="Spackman E."/>
            <person name="Goraichik I."/>
            <person name="Dimitrov K.M."/>
            <person name="Suarez D.L."/>
            <person name="Swayne D.E."/>
        </authorList>
    </citation>
    <scope>NUCLEOTIDE SEQUENCE [LARGE SCALE GENOMIC DNA]</scope>
    <source>
        <strain evidence="8">PRJEB14757</strain>
    </source>
</reference>
<feature type="binding site" description="axial binding residue" evidence="6">
    <location>
        <position position="107"/>
    </location>
    <ligand>
        <name>heme c</name>
        <dbReference type="ChEBI" id="CHEBI:61717"/>
        <label>1</label>
    </ligand>
    <ligandPart>
        <name>Fe</name>
        <dbReference type="ChEBI" id="CHEBI:18248"/>
    </ligandPart>
</feature>
<keyword evidence="4" id="KW-0249">Electron transport</keyword>
<evidence type="ECO:0000313" key="9">
    <source>
        <dbReference type="Proteomes" id="UP000191931"/>
    </source>
</evidence>
<feature type="binding site" description="axial binding residue" evidence="6">
    <location>
        <position position="18"/>
    </location>
    <ligand>
        <name>heme c</name>
        <dbReference type="ChEBI" id="CHEBI:61717"/>
        <label>1</label>
    </ligand>
    <ligandPart>
        <name>Fe</name>
        <dbReference type="ChEBI" id="CHEBI:18248"/>
    </ligandPart>
</feature>
<keyword evidence="2 6" id="KW-0349">Heme</keyword>
<feature type="binding site" description="axial binding residue" evidence="6">
    <location>
        <position position="84"/>
    </location>
    <ligand>
        <name>heme c</name>
        <dbReference type="ChEBI" id="CHEBI:61717"/>
        <label>1</label>
    </ligand>
    <ligandPart>
        <name>Fe</name>
        <dbReference type="ChEBI" id="CHEBI:18248"/>
    </ligandPart>
</feature>
<feature type="binding site" description="axial binding residue" evidence="6">
    <location>
        <position position="56"/>
    </location>
    <ligand>
        <name>heme c</name>
        <dbReference type="ChEBI" id="CHEBI:61717"/>
        <label>1</label>
    </ligand>
    <ligandPart>
        <name>Fe</name>
        <dbReference type="ChEBI" id="CHEBI:18248"/>
    </ligandPart>
</feature>
<dbReference type="AlphaFoldDB" id="A0A1W1HLL3"/>
<feature type="binding site" description="axial binding residue" evidence="6">
    <location>
        <position position="29"/>
    </location>
    <ligand>
        <name>heme c</name>
        <dbReference type="ChEBI" id="CHEBI:61717"/>
        <label>1</label>
    </ligand>
    <ligandPart>
        <name>Fe</name>
        <dbReference type="ChEBI" id="CHEBI:18248"/>
    </ligandPart>
</feature>
<keyword evidence="5 6" id="KW-0408">Iron</keyword>
<feature type="binding site" description="axial binding residue" evidence="6">
    <location>
        <position position="34"/>
    </location>
    <ligand>
        <name>heme c</name>
        <dbReference type="ChEBI" id="CHEBI:61717"/>
        <label>1</label>
    </ligand>
    <ligandPart>
        <name>Fe</name>
        <dbReference type="ChEBI" id="CHEBI:18248"/>
    </ligandPart>
</feature>
<evidence type="ECO:0000256" key="6">
    <source>
        <dbReference type="PIRSR" id="PIRSR602322-1"/>
    </source>
</evidence>
<feature type="binding site" description="axial binding residue" evidence="6">
    <location>
        <position position="33"/>
    </location>
    <ligand>
        <name>heme c</name>
        <dbReference type="ChEBI" id="CHEBI:61717"/>
        <label>1</label>
    </ligand>
    <ligandPart>
        <name>Fe</name>
        <dbReference type="ChEBI" id="CHEBI:18248"/>
    </ligandPart>
</feature>
<feature type="binding site" description="axial binding residue" evidence="6">
    <location>
        <position position="57"/>
    </location>
    <ligand>
        <name>heme c</name>
        <dbReference type="ChEBI" id="CHEBI:61717"/>
        <label>1</label>
    </ligand>
    <ligandPart>
        <name>Fe</name>
        <dbReference type="ChEBI" id="CHEBI:18248"/>
    </ligandPart>
</feature>
<gene>
    <name evidence="8" type="ORF">MTBBW1_980001</name>
</gene>
<evidence type="ECO:0000259" key="7">
    <source>
        <dbReference type="Pfam" id="PF02085"/>
    </source>
</evidence>
<protein>
    <recommendedName>
        <fullName evidence="7">Class III cytochrome C domain-containing protein</fullName>
    </recommendedName>
</protein>
<dbReference type="GO" id="GO:0009055">
    <property type="term" value="F:electron transfer activity"/>
    <property type="evidence" value="ECO:0007669"/>
    <property type="project" value="InterPro"/>
</dbReference>
<dbReference type="EMBL" id="FWEV01000345">
    <property type="protein sequence ID" value="SLM33252.1"/>
    <property type="molecule type" value="Genomic_DNA"/>
</dbReference>
<evidence type="ECO:0000313" key="8">
    <source>
        <dbReference type="EMBL" id="SLM33252.1"/>
    </source>
</evidence>
<dbReference type="STRING" id="1246637.MTBBW1_980001"/>
<proteinExistence type="predicted"/>
<evidence type="ECO:0000256" key="2">
    <source>
        <dbReference type="ARBA" id="ARBA00022617"/>
    </source>
</evidence>
<feature type="binding site" description="axial binding residue" evidence="6">
    <location>
        <position position="21"/>
    </location>
    <ligand>
        <name>heme c</name>
        <dbReference type="ChEBI" id="CHEBI:61717"/>
        <label>1</label>
    </ligand>
    <ligandPart>
        <name>Fe</name>
        <dbReference type="ChEBI" id="CHEBI:18248"/>
    </ligandPart>
</feature>
<feature type="binding site" description="axial binding residue" evidence="6">
    <location>
        <position position="87"/>
    </location>
    <ligand>
        <name>heme c</name>
        <dbReference type="ChEBI" id="CHEBI:61717"/>
        <label>1</label>
    </ligand>
    <ligandPart>
        <name>Fe</name>
        <dbReference type="ChEBI" id="CHEBI:18248"/>
    </ligandPart>
</feature>
<keyword evidence="3 6" id="KW-0479">Metal-binding</keyword>
<dbReference type="GO" id="GO:0020037">
    <property type="term" value="F:heme binding"/>
    <property type="evidence" value="ECO:0007669"/>
    <property type="project" value="InterPro"/>
</dbReference>
<dbReference type="CDD" id="cd08168">
    <property type="entry name" value="Cytochrom_C3"/>
    <property type="match status" value="1"/>
</dbReference>
<dbReference type="PRINTS" id="PR00609">
    <property type="entry name" value="CYTOCHROMEC3"/>
</dbReference>
<sequence length="112" mass="12339">MENPDYDKHSKGIVQFTHLKHATDYSIGCGECHHDSDGQPLSDLKMGDSVEKCNACHSDTGKAPKGISDSEKLGFHKEALHKNCITCHKTYNKEKNTKAAPASCTQCHPKNK</sequence>
<dbReference type="InterPro" id="IPR036280">
    <property type="entry name" value="Multihaem_cyt_sf"/>
</dbReference>
<accession>A0A1W1HLL3</accession>
<dbReference type="GO" id="GO:0046872">
    <property type="term" value="F:metal ion binding"/>
    <property type="evidence" value="ECO:0007669"/>
    <property type="project" value="UniProtKB-KW"/>
</dbReference>
<feature type="domain" description="Class III cytochrome C" evidence="7">
    <location>
        <begin position="9"/>
        <end position="108"/>
    </location>
</feature>
<dbReference type="SUPFAM" id="SSF48695">
    <property type="entry name" value="Multiheme cytochromes"/>
    <property type="match status" value="1"/>
</dbReference>
<evidence type="ECO:0000256" key="1">
    <source>
        <dbReference type="ARBA" id="ARBA00022448"/>
    </source>
</evidence>
<dbReference type="Proteomes" id="UP000191931">
    <property type="component" value="Unassembled WGS sequence"/>
</dbReference>
<evidence type="ECO:0000256" key="5">
    <source>
        <dbReference type="ARBA" id="ARBA00023004"/>
    </source>
</evidence>